<keyword evidence="5 7" id="KW-0072">Autophagy</keyword>
<evidence type="ECO:0000313" key="12">
    <source>
        <dbReference type="EMBL" id="RVX73279.1"/>
    </source>
</evidence>
<feature type="compositionally biased region" description="Polar residues" evidence="9">
    <location>
        <begin position="1402"/>
        <end position="1413"/>
    </location>
</feature>
<evidence type="ECO:0000256" key="2">
    <source>
        <dbReference type="ARBA" id="ARBA00013804"/>
    </source>
</evidence>
<dbReference type="GO" id="GO:0015031">
    <property type="term" value="P:protein transport"/>
    <property type="evidence" value="ECO:0007669"/>
    <property type="project" value="UniProtKB-KW"/>
</dbReference>
<dbReference type="GO" id="GO:0019901">
    <property type="term" value="F:protein kinase binding"/>
    <property type="evidence" value="ECO:0007669"/>
    <property type="project" value="TreeGrafter"/>
</dbReference>
<feature type="compositionally biased region" description="Low complexity" evidence="9">
    <location>
        <begin position="1272"/>
        <end position="1293"/>
    </location>
</feature>
<dbReference type="GO" id="GO:0060090">
    <property type="term" value="F:molecular adaptor activity"/>
    <property type="evidence" value="ECO:0007669"/>
    <property type="project" value="TreeGrafter"/>
</dbReference>
<dbReference type="GO" id="GO:1990316">
    <property type="term" value="C:Atg1/ULK1 kinase complex"/>
    <property type="evidence" value="ECO:0007669"/>
    <property type="project" value="TreeGrafter"/>
</dbReference>
<dbReference type="GO" id="GO:0034517">
    <property type="term" value="P:ribophagy"/>
    <property type="evidence" value="ECO:0007669"/>
    <property type="project" value="TreeGrafter"/>
</dbReference>
<dbReference type="Pfam" id="PF10377">
    <property type="entry name" value="ATG11"/>
    <property type="match status" value="1"/>
</dbReference>
<dbReference type="GO" id="GO:0061709">
    <property type="term" value="P:reticulophagy"/>
    <property type="evidence" value="ECO:0007669"/>
    <property type="project" value="TreeGrafter"/>
</dbReference>
<feature type="compositionally biased region" description="Basic and acidic residues" evidence="9">
    <location>
        <begin position="1294"/>
        <end position="1308"/>
    </location>
</feature>
<evidence type="ECO:0000259" key="10">
    <source>
        <dbReference type="Pfam" id="PF04108"/>
    </source>
</evidence>
<protein>
    <recommendedName>
        <fullName evidence="2 7">Autophagy-related protein 11</fullName>
    </recommendedName>
</protein>
<feature type="region of interest" description="Disordered" evidence="9">
    <location>
        <begin position="1390"/>
        <end position="1480"/>
    </location>
</feature>
<dbReference type="Gene3D" id="1.10.287.1490">
    <property type="match status" value="1"/>
</dbReference>
<dbReference type="InterPro" id="IPR040040">
    <property type="entry name" value="ATG11"/>
</dbReference>
<dbReference type="GO" id="GO:1903599">
    <property type="term" value="P:positive regulation of autophagy of mitochondrion"/>
    <property type="evidence" value="ECO:0007669"/>
    <property type="project" value="UniProtKB-UniRule"/>
</dbReference>
<evidence type="ECO:0000256" key="8">
    <source>
        <dbReference type="SAM" id="Coils"/>
    </source>
</evidence>
<feature type="compositionally biased region" description="Basic and acidic residues" evidence="9">
    <location>
        <begin position="694"/>
        <end position="707"/>
    </location>
</feature>
<comment type="subcellular location">
    <subcellularLocation>
        <location evidence="7">Preautophagosomal structure membrane</location>
        <topology evidence="7">Peripheral membrane protein</topology>
    </subcellularLocation>
    <subcellularLocation>
        <location evidence="7">Vacuole membrane</location>
        <topology evidence="7">Peripheral membrane protein</topology>
    </subcellularLocation>
    <text evidence="7">During pexophagy, accumulates in the vacuolar membrane region, where the peroxisomes contact the vacuole.</text>
</comment>
<dbReference type="VEuPathDB" id="FungiDB:PV10_02642"/>
<feature type="compositionally biased region" description="Polar residues" evidence="9">
    <location>
        <begin position="1451"/>
        <end position="1462"/>
    </location>
</feature>
<dbReference type="GO" id="GO:0034727">
    <property type="term" value="P:piecemeal microautophagy of the nucleus"/>
    <property type="evidence" value="ECO:0007669"/>
    <property type="project" value="TreeGrafter"/>
</dbReference>
<reference evidence="12 13" key="1">
    <citation type="submission" date="2017-03" db="EMBL/GenBank/DDBJ databases">
        <title>Genomes of endolithic fungi from Antarctica.</title>
        <authorList>
            <person name="Coleine C."/>
            <person name="Masonjones S."/>
            <person name="Stajich J.E."/>
        </authorList>
    </citation>
    <scope>NUCLEOTIDE SEQUENCE [LARGE SCALE GENOMIC DNA]</scope>
    <source>
        <strain evidence="12 13">CCFEE 6314</strain>
    </source>
</reference>
<dbReference type="GO" id="GO:0000422">
    <property type="term" value="P:autophagy of mitochondrion"/>
    <property type="evidence" value="ECO:0007669"/>
    <property type="project" value="TreeGrafter"/>
</dbReference>
<evidence type="ECO:0000256" key="3">
    <source>
        <dbReference type="ARBA" id="ARBA00022448"/>
    </source>
</evidence>
<keyword evidence="7" id="KW-0926">Vacuole</keyword>
<dbReference type="VEuPathDB" id="FungiDB:PV10_02643"/>
<evidence type="ECO:0000256" key="1">
    <source>
        <dbReference type="ARBA" id="ARBA00009729"/>
    </source>
</evidence>
<proteinExistence type="inferred from homology"/>
<feature type="region of interest" description="Disordered" evidence="9">
    <location>
        <begin position="723"/>
        <end position="749"/>
    </location>
</feature>
<feature type="region of interest" description="Disordered" evidence="9">
    <location>
        <begin position="497"/>
        <end position="517"/>
    </location>
</feature>
<sequence>MAIQVFIAHTGLALTFDDPNARVDHLRTWIEQTTHIPVGRQILMTARGKIVKNLNEPEIFVYDKEYLSPSSKPPSRQNVQIEPPTEPPSSLADESSLAAWQDLFKARQDWSLRAFEVARNGVDNLEVCADEATVIARSMKVALDNLRNHVTNLQQKFEETKQWAEGYIQEHRSVLKEWQDSANLLAELPVREDVARILGRTGNVDSGQFTAPVGTLVDLVDKDALHNAALSVEKSSAEFEDNLKALQADMEALKTDAEDADHHTPQIPDIDTNALMDETETLANRIHSDLEDILKLPNNQKSIVAASRKAAVHTRELLPALQGVVEEIIQASSSASDARATISTQWYSTLQTISKLQSRLADVQPRIFSLDFQDADNWQVLNKVFQLPLVYGDTLIEATRRSEWTERMRLEVDTLHQDLSHQTEEEQRRRKKWATAHSEFLSGELNAKDALIDLKASSPRNSWPFVNRDEIFAWIDDLRALGINDAVQAVTQRLKDLDTTPKNPKPKPFKNGSVHDLSQSTAFRSGPEARTMQDERLRLEEKLRASDSRVRKLEDLLHRQSQLSRPASGIFVPGSAADFERHSPSPSPFNRQSDISRRSSVSTRRLSSTQDEKTLVQKIVALESQIQKLQEETHAERRSSTESRDKMQEAESVKRDLMANFEAQKQEFDDERQLLDDEVHRLRVKLEEAEDELDRLTESRDHLRNEQDQNINNLRNEIEQLKKSSAEEQAQLKRRLEDAQKETQAQRDKVILSDRQLHQVKEERAAAQSQNVTLANQLRSMEDRQQEYLASLQAVHSNLSPAGSAPEDLLRLVRALEILSEGAAIHSRGLDDHLHLLTAENKTLEEKVRHTEDRIKSLTTQLTSLETKAAEAREVLGQERSKASSLRSELATERSEMRSLREKFAAGETGSDALRQQLQSEEAKVTELMEAKAERESTIERLKHEIETLAGDARNSLELQGTLQEHLNKRGEKAKQLSERLYHHHDRIIRMLEQFGYSVSRQDDALVIQRASKVNAASALLSGGEGSSSMKRTISGSGPPQHYSDPSDLDTLYWMSDADVSNEDNKYQGFVTALQRLDVDTTIDLITKRYKDVEALAKKYQKESRGYRERTHRLQAEAHDKIAYRSFKDGDLALFLPTRNQATRPWAAFNVGAPHYFLREQDAHKLRARDWLLARITKVEERTVDLSRSMRSTSAVAEASDAGSLRSLDDENPFELSDGLRWYMIDASEEKLGAPGTPSVGKSTVTASNVDVKGHMGRKEQTRGSSGGHANTTLVTKTLTKSLDSRRSSSGSKKSVDLTASRKRDNSGLKDMAAPLAPIVSDTDAERDPPTRRNNSISRLEGNLAAEDGSSPAEPSMPSATPSFVRQPSERAQTDRENAQIFEVAGAHGSASKMTADGASIQALQAESSSTGATHPPNDKSLNSEMPSRTSSQSPLKRKSPMASPAKYLASGSTPTVNTSSPAKPPSRPWDRLFSMEYHS</sequence>
<comment type="function">
    <text evidence="7">Involved in cytoplasm to vacuole transport (Cvt), pexophagy, mitophagy and nucleophagy. Recruits mitochondria for their selective degradation via autophagy (mitophagy) during starvation. Works as scaffold proteins that recruit ATG proteins to the pre-autophagosome (PAS), the site of vesicle/autophagosome formation. Required for the Cvt vesicles completion.</text>
</comment>
<evidence type="ECO:0000256" key="7">
    <source>
        <dbReference type="RuleBase" id="RU367075"/>
    </source>
</evidence>
<evidence type="ECO:0000256" key="5">
    <source>
        <dbReference type="ARBA" id="ARBA00023006"/>
    </source>
</evidence>
<feature type="region of interest" description="Disordered" evidence="9">
    <location>
        <begin position="68"/>
        <end position="92"/>
    </location>
</feature>
<feature type="compositionally biased region" description="Polar residues" evidence="9">
    <location>
        <begin position="1420"/>
        <end position="1435"/>
    </location>
</feature>
<evidence type="ECO:0000259" key="11">
    <source>
        <dbReference type="Pfam" id="PF10377"/>
    </source>
</evidence>
<feature type="coiled-coil region" evidence="8">
    <location>
        <begin position="1083"/>
        <end position="1117"/>
    </location>
</feature>
<accession>A0A438NBX3</accession>
<comment type="subunit">
    <text evidence="7">Homodimer.</text>
</comment>
<feature type="region of interest" description="Disordered" evidence="9">
    <location>
        <begin position="1021"/>
        <end position="1042"/>
    </location>
</feature>
<organism evidence="12 13">
    <name type="scientific">Exophiala mesophila</name>
    <name type="common">Black yeast-like fungus</name>
    <dbReference type="NCBI Taxonomy" id="212818"/>
    <lineage>
        <taxon>Eukaryota</taxon>
        <taxon>Fungi</taxon>
        <taxon>Dikarya</taxon>
        <taxon>Ascomycota</taxon>
        <taxon>Pezizomycotina</taxon>
        <taxon>Eurotiomycetes</taxon>
        <taxon>Chaetothyriomycetidae</taxon>
        <taxon>Chaetothyriales</taxon>
        <taxon>Herpotrichiellaceae</taxon>
        <taxon>Exophiala</taxon>
    </lineage>
</organism>
<dbReference type="Proteomes" id="UP000288859">
    <property type="component" value="Unassembled WGS sequence"/>
</dbReference>
<comment type="similarity">
    <text evidence="1 7">Belongs to the ATG11 family.</text>
</comment>
<feature type="domain" description="Autophagy protein ATG17-like" evidence="10">
    <location>
        <begin position="99"/>
        <end position="441"/>
    </location>
</feature>
<dbReference type="Pfam" id="PF04108">
    <property type="entry name" value="ATG17_like"/>
    <property type="match status" value="1"/>
</dbReference>
<feature type="region of interest" description="Disordered" evidence="9">
    <location>
        <begin position="691"/>
        <end position="711"/>
    </location>
</feature>
<feature type="compositionally biased region" description="Low complexity" evidence="9">
    <location>
        <begin position="598"/>
        <end position="608"/>
    </location>
</feature>
<feature type="region of interest" description="Disordered" evidence="9">
    <location>
        <begin position="567"/>
        <end position="612"/>
    </location>
</feature>
<feature type="region of interest" description="Disordered" evidence="9">
    <location>
        <begin position="875"/>
        <end position="894"/>
    </location>
</feature>
<feature type="region of interest" description="Disordered" evidence="9">
    <location>
        <begin position="1232"/>
        <end position="1375"/>
    </location>
</feature>
<evidence type="ECO:0000256" key="4">
    <source>
        <dbReference type="ARBA" id="ARBA00022927"/>
    </source>
</evidence>
<feature type="region of interest" description="Disordered" evidence="9">
    <location>
        <begin position="629"/>
        <end position="651"/>
    </location>
</feature>
<evidence type="ECO:0000313" key="13">
    <source>
        <dbReference type="Proteomes" id="UP000288859"/>
    </source>
</evidence>
<name>A0A438NBX3_EXOME</name>
<keyword evidence="7" id="KW-0472">Membrane</keyword>
<feature type="compositionally biased region" description="Basic and acidic residues" evidence="9">
    <location>
        <begin position="1252"/>
        <end position="1262"/>
    </location>
</feature>
<keyword evidence="6 8" id="KW-0175">Coiled coil</keyword>
<dbReference type="GO" id="GO:0000045">
    <property type="term" value="P:autophagosome assembly"/>
    <property type="evidence" value="ECO:0007669"/>
    <property type="project" value="UniProtKB-UniRule"/>
</dbReference>
<dbReference type="GO" id="GO:0034045">
    <property type="term" value="C:phagophore assembly site membrane"/>
    <property type="evidence" value="ECO:0007669"/>
    <property type="project" value="UniProtKB-SubCell"/>
</dbReference>
<feature type="compositionally biased region" description="Polar residues" evidence="9">
    <location>
        <begin position="1240"/>
        <end position="1249"/>
    </location>
</feature>
<keyword evidence="3 7" id="KW-0813">Transport</keyword>
<dbReference type="PANTHER" id="PTHR13222">
    <property type="entry name" value="RB1-INDUCIBLE COILED-COIL"/>
    <property type="match status" value="1"/>
</dbReference>
<evidence type="ECO:0000256" key="6">
    <source>
        <dbReference type="ARBA" id="ARBA00023054"/>
    </source>
</evidence>
<keyword evidence="4 7" id="KW-0653">Protein transport</keyword>
<dbReference type="GO" id="GO:0005774">
    <property type="term" value="C:vacuolar membrane"/>
    <property type="evidence" value="ECO:0007669"/>
    <property type="project" value="UniProtKB-SubCell"/>
</dbReference>
<feature type="region of interest" description="Disordered" evidence="9">
    <location>
        <begin position="1191"/>
        <end position="1210"/>
    </location>
</feature>
<dbReference type="InterPro" id="IPR045326">
    <property type="entry name" value="ATG17-like_dom"/>
</dbReference>
<feature type="compositionally biased region" description="Polar residues" evidence="9">
    <location>
        <begin position="68"/>
        <end position="80"/>
    </location>
</feature>
<dbReference type="OrthoDB" id="447953at2759"/>
<dbReference type="InterPro" id="IPR019460">
    <property type="entry name" value="Atg11_C"/>
</dbReference>
<dbReference type="PANTHER" id="PTHR13222:SF1">
    <property type="entry name" value="RB1-INDUCIBLE COILED-COIL PROTEIN 1"/>
    <property type="match status" value="1"/>
</dbReference>
<gene>
    <name evidence="12" type="ORF">B0A52_02921</name>
</gene>
<feature type="coiled-coil region" evidence="8">
    <location>
        <begin position="236"/>
        <end position="263"/>
    </location>
</feature>
<dbReference type="EMBL" id="NAJM01000008">
    <property type="protein sequence ID" value="RVX73279.1"/>
    <property type="molecule type" value="Genomic_DNA"/>
</dbReference>
<evidence type="ECO:0000256" key="9">
    <source>
        <dbReference type="SAM" id="MobiDB-lite"/>
    </source>
</evidence>
<feature type="domain" description="Autophagy-related protein 11 C-terminal" evidence="11">
    <location>
        <begin position="1085"/>
        <end position="1228"/>
    </location>
</feature>
<comment type="caution">
    <text evidence="12">The sequence shown here is derived from an EMBL/GenBank/DDBJ whole genome shotgun (WGS) entry which is preliminary data.</text>
</comment>